<proteinExistence type="predicted"/>
<dbReference type="Proteomes" id="UP000325372">
    <property type="component" value="Unassembled WGS sequence"/>
</dbReference>
<name>A0A5N0T5B5_9GAMM</name>
<reference evidence="2 3" key="1">
    <citation type="submission" date="2019-09" db="EMBL/GenBank/DDBJ databases">
        <title>Wenzhouxiangella sp. Genome sequencing and assembly.</title>
        <authorList>
            <person name="Zhang R."/>
        </authorList>
    </citation>
    <scope>NUCLEOTIDE SEQUENCE [LARGE SCALE GENOMIC DNA]</scope>
    <source>
        <strain evidence="2 3">W260</strain>
    </source>
</reference>
<gene>
    <name evidence="2" type="ORF">F3N42_15020</name>
</gene>
<evidence type="ECO:0000313" key="2">
    <source>
        <dbReference type="EMBL" id="KAA9129674.1"/>
    </source>
</evidence>
<feature type="chain" id="PRO_5024389971" evidence="1">
    <location>
        <begin position="25"/>
        <end position="122"/>
    </location>
</feature>
<keyword evidence="3" id="KW-1185">Reference proteome</keyword>
<comment type="caution">
    <text evidence="2">The sequence shown here is derived from an EMBL/GenBank/DDBJ whole genome shotgun (WGS) entry which is preliminary data.</text>
</comment>
<keyword evidence="1" id="KW-0732">Signal</keyword>
<evidence type="ECO:0000256" key="1">
    <source>
        <dbReference type="SAM" id="SignalP"/>
    </source>
</evidence>
<protein>
    <submittedName>
        <fullName evidence="2">Uncharacterized protein</fullName>
    </submittedName>
</protein>
<organism evidence="2 3">
    <name type="scientific">Marinihelvus fidelis</name>
    <dbReference type="NCBI Taxonomy" id="2613842"/>
    <lineage>
        <taxon>Bacteria</taxon>
        <taxon>Pseudomonadati</taxon>
        <taxon>Pseudomonadota</taxon>
        <taxon>Gammaproteobacteria</taxon>
        <taxon>Chromatiales</taxon>
        <taxon>Wenzhouxiangellaceae</taxon>
        <taxon>Marinihelvus</taxon>
    </lineage>
</organism>
<dbReference type="AlphaFoldDB" id="A0A5N0T5B5"/>
<sequence length="122" mass="13136">MRLRTTKITVVLVAMLSASLTANAAEPMACNTGPVNTELGGTTWQLSSCSDGRSLVFVTAEGNPAMPFVFMIQRGGEKTRIAGEGNGDKTYTAAAFEHLKTMSEADFDKLVIKTMENNNDRD</sequence>
<accession>A0A5N0T5B5</accession>
<dbReference type="EMBL" id="VYXP01000013">
    <property type="protein sequence ID" value="KAA9129674.1"/>
    <property type="molecule type" value="Genomic_DNA"/>
</dbReference>
<feature type="signal peptide" evidence="1">
    <location>
        <begin position="1"/>
        <end position="24"/>
    </location>
</feature>
<evidence type="ECO:0000313" key="3">
    <source>
        <dbReference type="Proteomes" id="UP000325372"/>
    </source>
</evidence>